<reference evidence="4 5" key="1">
    <citation type="submission" date="2020-10" db="EMBL/GenBank/DDBJ databases">
        <title>The genome sequence of Chitinilyticum litopenaei 4Y14.</title>
        <authorList>
            <person name="Liu Y."/>
        </authorList>
    </citation>
    <scope>NUCLEOTIDE SEQUENCE [LARGE SCALE GENOMIC DNA]</scope>
    <source>
        <strain evidence="4 5">4Y14</strain>
    </source>
</reference>
<name>A0A8J7FQC2_9NEIS</name>
<dbReference type="InterPro" id="IPR003749">
    <property type="entry name" value="ThiS/MoaD-like"/>
</dbReference>
<keyword evidence="5" id="KW-1185">Reference proteome</keyword>
<protein>
    <recommendedName>
        <fullName evidence="3">Molybdopterin synthase sulfur carrier subunit</fullName>
    </recommendedName>
</protein>
<evidence type="ECO:0000313" key="5">
    <source>
        <dbReference type="Proteomes" id="UP000604481"/>
    </source>
</evidence>
<dbReference type="PANTHER" id="PTHR33359:SF1">
    <property type="entry name" value="MOLYBDOPTERIN SYNTHASE SULFUR CARRIER SUBUNIT"/>
    <property type="match status" value="1"/>
</dbReference>
<accession>A0A8J7FQC2</accession>
<organism evidence="4 5">
    <name type="scientific">Chitinilyticum piscinae</name>
    <dbReference type="NCBI Taxonomy" id="2866724"/>
    <lineage>
        <taxon>Bacteria</taxon>
        <taxon>Pseudomonadati</taxon>
        <taxon>Pseudomonadota</taxon>
        <taxon>Betaproteobacteria</taxon>
        <taxon>Neisseriales</taxon>
        <taxon>Chitinibacteraceae</taxon>
        <taxon>Chitinilyticum</taxon>
    </lineage>
</organism>
<dbReference type="GO" id="GO:0006777">
    <property type="term" value="P:Mo-molybdopterin cofactor biosynthetic process"/>
    <property type="evidence" value="ECO:0007669"/>
    <property type="project" value="InterPro"/>
</dbReference>
<keyword evidence="1" id="KW-0547">Nucleotide-binding</keyword>
<dbReference type="Proteomes" id="UP000604481">
    <property type="component" value="Unassembled WGS sequence"/>
</dbReference>
<evidence type="ECO:0000256" key="1">
    <source>
        <dbReference type="ARBA" id="ARBA00022741"/>
    </source>
</evidence>
<dbReference type="NCBIfam" id="TIGR01682">
    <property type="entry name" value="moaD"/>
    <property type="match status" value="1"/>
</dbReference>
<evidence type="ECO:0000256" key="2">
    <source>
        <dbReference type="ARBA" id="ARBA00024200"/>
    </source>
</evidence>
<dbReference type="InterPro" id="IPR012675">
    <property type="entry name" value="Beta-grasp_dom_sf"/>
</dbReference>
<dbReference type="Pfam" id="PF02597">
    <property type="entry name" value="ThiS"/>
    <property type="match status" value="1"/>
</dbReference>
<comment type="caution">
    <text evidence="4">The sequence shown here is derived from an EMBL/GenBank/DDBJ whole genome shotgun (WGS) entry which is preliminary data.</text>
</comment>
<dbReference type="PANTHER" id="PTHR33359">
    <property type="entry name" value="MOLYBDOPTERIN SYNTHASE SULFUR CARRIER SUBUNIT"/>
    <property type="match status" value="1"/>
</dbReference>
<dbReference type="CDD" id="cd00754">
    <property type="entry name" value="Ubl_MoaD"/>
    <property type="match status" value="1"/>
</dbReference>
<gene>
    <name evidence="4" type="primary">moaD</name>
    <name evidence="4" type="ORF">INR99_05170</name>
</gene>
<sequence>MTIRILYFARLRDVLRTGEEELALPEGTTLAGLVALLVARGGDWAAEFGGARVFRAAINQDMARPDDVIPAGAEVALFPPVTGG</sequence>
<dbReference type="SUPFAM" id="SSF54285">
    <property type="entry name" value="MoaD/ThiS"/>
    <property type="match status" value="1"/>
</dbReference>
<dbReference type="InterPro" id="IPR044672">
    <property type="entry name" value="MOCS2A"/>
</dbReference>
<proteinExistence type="inferred from homology"/>
<evidence type="ECO:0000256" key="3">
    <source>
        <dbReference type="ARBA" id="ARBA00024247"/>
    </source>
</evidence>
<dbReference type="AlphaFoldDB" id="A0A8J7FQC2"/>
<evidence type="ECO:0000313" key="4">
    <source>
        <dbReference type="EMBL" id="MBE9608736.1"/>
    </source>
</evidence>
<dbReference type="GO" id="GO:1990133">
    <property type="term" value="C:molybdopterin adenylyltransferase complex"/>
    <property type="evidence" value="ECO:0007669"/>
    <property type="project" value="TreeGrafter"/>
</dbReference>
<dbReference type="EMBL" id="JADFUA010000002">
    <property type="protein sequence ID" value="MBE9608736.1"/>
    <property type="molecule type" value="Genomic_DNA"/>
</dbReference>
<comment type="similarity">
    <text evidence="2">Belongs to the MoaD family.</text>
</comment>
<dbReference type="Gene3D" id="3.10.20.30">
    <property type="match status" value="1"/>
</dbReference>
<dbReference type="InterPro" id="IPR016155">
    <property type="entry name" value="Mopterin_synth/thiamin_S_b"/>
</dbReference>
<dbReference type="GO" id="GO:0000166">
    <property type="term" value="F:nucleotide binding"/>
    <property type="evidence" value="ECO:0007669"/>
    <property type="project" value="UniProtKB-KW"/>
</dbReference>